<comment type="caution">
    <text evidence="2">The sequence shown here is derived from an EMBL/GenBank/DDBJ whole genome shotgun (WGS) entry which is preliminary data.</text>
</comment>
<organism evidence="2">
    <name type="scientific">marine sediment metagenome</name>
    <dbReference type="NCBI Taxonomy" id="412755"/>
    <lineage>
        <taxon>unclassified sequences</taxon>
        <taxon>metagenomes</taxon>
        <taxon>ecological metagenomes</taxon>
    </lineage>
</organism>
<gene>
    <name evidence="2" type="ORF">LCGC14_0884760</name>
</gene>
<proteinExistence type="predicted"/>
<sequence>MNERELNNLINILLTISENCFFVVSIMAVLFGMIFAKYQFFTIGLLSFISAAMVRLVYRRDLLEK</sequence>
<feature type="transmembrane region" description="Helical" evidence="1">
    <location>
        <begin position="12"/>
        <end position="34"/>
    </location>
</feature>
<evidence type="ECO:0000256" key="1">
    <source>
        <dbReference type="SAM" id="Phobius"/>
    </source>
</evidence>
<keyword evidence="1" id="KW-0812">Transmembrane</keyword>
<name>A0A0F9P5U4_9ZZZZ</name>
<feature type="transmembrane region" description="Helical" evidence="1">
    <location>
        <begin position="40"/>
        <end position="58"/>
    </location>
</feature>
<evidence type="ECO:0000313" key="2">
    <source>
        <dbReference type="EMBL" id="KKN25444.1"/>
    </source>
</evidence>
<dbReference type="AlphaFoldDB" id="A0A0F9P5U4"/>
<dbReference type="EMBL" id="LAZR01002802">
    <property type="protein sequence ID" value="KKN25444.1"/>
    <property type="molecule type" value="Genomic_DNA"/>
</dbReference>
<keyword evidence="1" id="KW-1133">Transmembrane helix</keyword>
<protein>
    <submittedName>
        <fullName evidence="2">Uncharacterized protein</fullName>
    </submittedName>
</protein>
<keyword evidence="1" id="KW-0472">Membrane</keyword>
<reference evidence="2" key="1">
    <citation type="journal article" date="2015" name="Nature">
        <title>Complex archaea that bridge the gap between prokaryotes and eukaryotes.</title>
        <authorList>
            <person name="Spang A."/>
            <person name="Saw J.H."/>
            <person name="Jorgensen S.L."/>
            <person name="Zaremba-Niedzwiedzka K."/>
            <person name="Martijn J."/>
            <person name="Lind A.E."/>
            <person name="van Eijk R."/>
            <person name="Schleper C."/>
            <person name="Guy L."/>
            <person name="Ettema T.J."/>
        </authorList>
    </citation>
    <scope>NUCLEOTIDE SEQUENCE</scope>
</reference>
<accession>A0A0F9P5U4</accession>